<gene>
    <name evidence="2" type="ORF">KIH39_09080</name>
</gene>
<feature type="compositionally biased region" description="Low complexity" evidence="1">
    <location>
        <begin position="40"/>
        <end position="78"/>
    </location>
</feature>
<dbReference type="Proteomes" id="UP000676194">
    <property type="component" value="Chromosome"/>
</dbReference>
<proteinExistence type="predicted"/>
<dbReference type="KEGG" id="tsph:KIH39_09080"/>
<reference evidence="2" key="1">
    <citation type="submission" date="2021-05" db="EMBL/GenBank/DDBJ databases">
        <title>Complete genome sequence of the cellulolytic planctomycete Telmatocola sphagniphila SP2T and characterization of the first cellulase from planctomycetes.</title>
        <authorList>
            <person name="Rakitin A.L."/>
            <person name="Beletsky A.V."/>
            <person name="Naumoff D.G."/>
            <person name="Kulichevskaya I.S."/>
            <person name="Mardanov A.V."/>
            <person name="Ravin N.V."/>
            <person name="Dedysh S.N."/>
        </authorList>
    </citation>
    <scope>NUCLEOTIDE SEQUENCE</scope>
    <source>
        <strain evidence="2">SP2T</strain>
    </source>
</reference>
<accession>A0A8E6BAA4</accession>
<name>A0A8E6BAA4_9BACT</name>
<evidence type="ECO:0000313" key="3">
    <source>
        <dbReference type="Proteomes" id="UP000676194"/>
    </source>
</evidence>
<feature type="region of interest" description="Disordered" evidence="1">
    <location>
        <begin position="33"/>
        <end position="84"/>
    </location>
</feature>
<evidence type="ECO:0000313" key="2">
    <source>
        <dbReference type="EMBL" id="QVL34041.1"/>
    </source>
</evidence>
<dbReference type="AlphaFoldDB" id="A0A8E6BAA4"/>
<dbReference type="EMBL" id="CP074694">
    <property type="protein sequence ID" value="QVL34041.1"/>
    <property type="molecule type" value="Genomic_DNA"/>
</dbReference>
<evidence type="ECO:0000256" key="1">
    <source>
        <dbReference type="SAM" id="MobiDB-lite"/>
    </source>
</evidence>
<organism evidence="2 3">
    <name type="scientific">Telmatocola sphagniphila</name>
    <dbReference type="NCBI Taxonomy" id="1123043"/>
    <lineage>
        <taxon>Bacteria</taxon>
        <taxon>Pseudomonadati</taxon>
        <taxon>Planctomycetota</taxon>
        <taxon>Planctomycetia</taxon>
        <taxon>Gemmatales</taxon>
        <taxon>Gemmataceae</taxon>
    </lineage>
</organism>
<dbReference type="RefSeq" id="WP_213499015.1">
    <property type="nucleotide sequence ID" value="NZ_CP074694.1"/>
</dbReference>
<protein>
    <submittedName>
        <fullName evidence="2">Uncharacterized protein</fullName>
    </submittedName>
</protein>
<keyword evidence="3" id="KW-1185">Reference proteome</keyword>
<sequence length="272" mass="31191">MQSIHFSGWTVLALGFNTFAQIPAVSGNTAPLAPQSGNYATAQTGSQGQPQSPGTGTQQQNPNQNQGQNPSPRSNNQNFNAQRPYNYPFTIYGMNGVSKSLDLSQTQLDRLNIHTQKTQEQFNRDYTGLGNLSETERAKRYSDLNRQYQSAWMSGARDIFNQNQMNRYQQLHYQYGGFNTLADPDIQTKLRLTSEQRKNLSNSTDWNREQLQAIEREGRINAAKGNELYKDYQKNYQTRFNQFLTPEQQKRWHEIVGEPYNFQPNFSAPTQP</sequence>